<feature type="domain" description="DC1" evidence="2">
    <location>
        <begin position="62"/>
        <end position="110"/>
    </location>
</feature>
<comment type="caution">
    <text evidence="3">The sequence shown here is derived from an EMBL/GenBank/DDBJ whole genome shotgun (WGS) entry which is preliminary data.</text>
</comment>
<proteinExistence type="predicted"/>
<dbReference type="AlphaFoldDB" id="A0AAD9WNW9"/>
<dbReference type="InterPro" id="IPR053192">
    <property type="entry name" value="Vacuole_Formation_Reg"/>
</dbReference>
<evidence type="ECO:0000313" key="3">
    <source>
        <dbReference type="EMBL" id="KAK2638041.1"/>
    </source>
</evidence>
<dbReference type="InterPro" id="IPR046349">
    <property type="entry name" value="C1-like_sf"/>
</dbReference>
<keyword evidence="4" id="KW-1185">Reference proteome</keyword>
<sequence>MEVQHPFHSQHLLLAQAMDGHEFTSCAACAFSINGIKIGCNECDFQLHVSCANPNKCALKRNSHEHNMYYFVDDDTRRSFECDNCHEECLADEAFYRCVECDFNLHLKCIPITSVVTVTKKHLHPLTLIESVNEDNPLIQYLMDSNDKLDDLMDYYCDDCETSGNPKHHAYCCKECIYIAHVECIM</sequence>
<organism evidence="3 4">
    <name type="scientific">Dipteronia dyeriana</name>
    <dbReference type="NCBI Taxonomy" id="168575"/>
    <lineage>
        <taxon>Eukaryota</taxon>
        <taxon>Viridiplantae</taxon>
        <taxon>Streptophyta</taxon>
        <taxon>Embryophyta</taxon>
        <taxon>Tracheophyta</taxon>
        <taxon>Spermatophyta</taxon>
        <taxon>Magnoliopsida</taxon>
        <taxon>eudicotyledons</taxon>
        <taxon>Gunneridae</taxon>
        <taxon>Pentapetalae</taxon>
        <taxon>rosids</taxon>
        <taxon>malvids</taxon>
        <taxon>Sapindales</taxon>
        <taxon>Sapindaceae</taxon>
        <taxon>Hippocastanoideae</taxon>
        <taxon>Acereae</taxon>
        <taxon>Dipteronia</taxon>
    </lineage>
</organism>
<protein>
    <recommendedName>
        <fullName evidence="2">DC1 domain-containing protein</fullName>
    </recommendedName>
</protein>
<reference evidence="3" key="1">
    <citation type="journal article" date="2023" name="Plant J.">
        <title>Genome sequences and population genomics provide insights into the demographic history, inbreeding, and mutation load of two 'living fossil' tree species of Dipteronia.</title>
        <authorList>
            <person name="Feng Y."/>
            <person name="Comes H.P."/>
            <person name="Chen J."/>
            <person name="Zhu S."/>
            <person name="Lu R."/>
            <person name="Zhang X."/>
            <person name="Li P."/>
            <person name="Qiu J."/>
            <person name="Olsen K.M."/>
            <person name="Qiu Y."/>
        </authorList>
    </citation>
    <scope>NUCLEOTIDE SEQUENCE</scope>
    <source>
        <strain evidence="3">KIB01</strain>
    </source>
</reference>
<dbReference type="SUPFAM" id="SSF57889">
    <property type="entry name" value="Cysteine-rich domain"/>
    <property type="match status" value="3"/>
</dbReference>
<evidence type="ECO:0000313" key="4">
    <source>
        <dbReference type="Proteomes" id="UP001280121"/>
    </source>
</evidence>
<evidence type="ECO:0000256" key="1">
    <source>
        <dbReference type="ARBA" id="ARBA00022737"/>
    </source>
</evidence>
<dbReference type="Proteomes" id="UP001280121">
    <property type="component" value="Unassembled WGS sequence"/>
</dbReference>
<feature type="domain" description="DC1" evidence="2">
    <location>
        <begin position="6"/>
        <end position="52"/>
    </location>
</feature>
<keyword evidence="1" id="KW-0677">Repeat</keyword>
<dbReference type="PANTHER" id="PTHR32410:SF203">
    <property type="entry name" value="CYSTEINE_HISTIDINE-RICH C1 DOMAIN FAMILY PROTEIN"/>
    <property type="match status" value="1"/>
</dbReference>
<dbReference type="Pfam" id="PF03107">
    <property type="entry name" value="C1_2"/>
    <property type="match status" value="2"/>
</dbReference>
<dbReference type="PANTHER" id="PTHR32410">
    <property type="entry name" value="CYSTEINE/HISTIDINE-RICH C1 DOMAIN FAMILY PROTEIN"/>
    <property type="match status" value="1"/>
</dbReference>
<dbReference type="InterPro" id="IPR004146">
    <property type="entry name" value="DC1"/>
</dbReference>
<dbReference type="EMBL" id="JANJYI010000008">
    <property type="protein sequence ID" value="KAK2638041.1"/>
    <property type="molecule type" value="Genomic_DNA"/>
</dbReference>
<name>A0AAD9WNW9_9ROSI</name>
<evidence type="ECO:0000259" key="2">
    <source>
        <dbReference type="Pfam" id="PF03107"/>
    </source>
</evidence>
<gene>
    <name evidence="3" type="ORF">Ddye_025836</name>
</gene>
<accession>A0AAD9WNW9</accession>